<evidence type="ECO:0000313" key="1">
    <source>
        <dbReference type="EMBL" id="TYP97158.1"/>
    </source>
</evidence>
<evidence type="ECO:0000313" key="2">
    <source>
        <dbReference type="Proteomes" id="UP000325105"/>
    </source>
</evidence>
<name>A0A5S5DP61_9SPHI</name>
<dbReference type="Proteomes" id="UP000325105">
    <property type="component" value="Unassembled WGS sequence"/>
</dbReference>
<dbReference type="RefSeq" id="WP_148907555.1">
    <property type="nucleotide sequence ID" value="NZ_VNHX01000003.1"/>
</dbReference>
<comment type="caution">
    <text evidence="1">The sequence shown here is derived from an EMBL/GenBank/DDBJ whole genome shotgun (WGS) entry which is preliminary data.</text>
</comment>
<proteinExistence type="predicted"/>
<dbReference type="EMBL" id="VNHX01000003">
    <property type="protein sequence ID" value="TYP97158.1"/>
    <property type="molecule type" value="Genomic_DNA"/>
</dbReference>
<protein>
    <submittedName>
        <fullName evidence="1">Uncharacterized protein</fullName>
    </submittedName>
</protein>
<dbReference type="AlphaFoldDB" id="A0A5S5DP61"/>
<keyword evidence="2" id="KW-1185">Reference proteome</keyword>
<sequence length="81" mass="9534">MMQFVKLNHKVLIDLKVKGYNALRSRIDTNSNDPSWIPDRIDIQFSSYSYIKLGRNQFLLIENVLENVEENELTGMVFIEK</sequence>
<dbReference type="OrthoDB" id="711011at2"/>
<gene>
    <name evidence="1" type="ORF">BC792_10384</name>
</gene>
<accession>A0A5S5DP61</accession>
<organism evidence="1 2">
    <name type="scientific">Sphingobacterium allocomposti</name>
    <dbReference type="NCBI Taxonomy" id="415956"/>
    <lineage>
        <taxon>Bacteria</taxon>
        <taxon>Pseudomonadati</taxon>
        <taxon>Bacteroidota</taxon>
        <taxon>Sphingobacteriia</taxon>
        <taxon>Sphingobacteriales</taxon>
        <taxon>Sphingobacteriaceae</taxon>
        <taxon>Sphingobacterium</taxon>
    </lineage>
</organism>
<reference evidence="1 2" key="1">
    <citation type="submission" date="2019-07" db="EMBL/GenBank/DDBJ databases">
        <title>Genomic Encyclopedia of Archaeal and Bacterial Type Strains, Phase II (KMG-II): from individual species to whole genera.</title>
        <authorList>
            <person name="Goeker M."/>
        </authorList>
    </citation>
    <scope>NUCLEOTIDE SEQUENCE [LARGE SCALE GENOMIC DNA]</scope>
    <source>
        <strain evidence="1 2">DSM 18850</strain>
    </source>
</reference>